<dbReference type="RefSeq" id="WP_222578806.1">
    <property type="nucleotide sequence ID" value="NZ_JAHVHU010000004.1"/>
</dbReference>
<sequence length="502" mass="55793">MKKFLLICFALLTGLSLWGQERYLDPVFEEVKVTKDIKYGENYTILTVPSLGKATLQDLVLDLYEPVEDTTALRPLVLVCHTGNFLPYPVNQSTSGDKNSDLASIEMAKRLSKMGYVAANMNYRLGWNPQAPTVEERTNTLINAAYRGVQDLRTAVRFFKKDVAENGNTYNVDTSRIVAWGVGTGGYVSLNAAVLDDYTDVLIEKFFSSSTTDQGQPIPMVIPQIHGDIYGTSYGFNPLNGDTLSVPNHVGYNSDFHLTVNVGGAMGDTSWLDADDGPFISYHVPTDPNAPYKEFTLIVPTTGEQVVEVQGSYLVDSLATVYGNNQIFADLELDDSITLVAEARRGDIAGLLPLIGDTIVDSAPWQYWDKDNNVNSEGGLKTNPTMSEEKAMRYIDSIMMFFAPRAYAALDLGALTYVENLKFEIGLKVYPTLVQQECTIKTDLDHPFEAIYLYDQQGRYMKSIRNIRTNQYNLDMSGMPGGLYFLRILTPEGSSVSRIIKQ</sequence>
<protein>
    <submittedName>
        <fullName evidence="2">T9SS type A sorting domain-containing protein</fullName>
    </submittedName>
</protein>
<dbReference type="InterPro" id="IPR026444">
    <property type="entry name" value="Secre_tail"/>
</dbReference>
<dbReference type="NCBIfam" id="TIGR04183">
    <property type="entry name" value="Por_Secre_tail"/>
    <property type="match status" value="1"/>
</dbReference>
<comment type="caution">
    <text evidence="2">The sequence shown here is derived from an EMBL/GenBank/DDBJ whole genome shotgun (WGS) entry which is preliminary data.</text>
</comment>
<dbReference type="InterPro" id="IPR029058">
    <property type="entry name" value="AB_hydrolase_fold"/>
</dbReference>
<dbReference type="Proteomes" id="UP000753961">
    <property type="component" value="Unassembled WGS sequence"/>
</dbReference>
<gene>
    <name evidence="2" type="ORF">KUV50_04000</name>
</gene>
<keyword evidence="3" id="KW-1185">Reference proteome</keyword>
<evidence type="ECO:0000259" key="1">
    <source>
        <dbReference type="Pfam" id="PF20434"/>
    </source>
</evidence>
<dbReference type="SUPFAM" id="SSF53474">
    <property type="entry name" value="alpha/beta-Hydrolases"/>
    <property type="match status" value="1"/>
</dbReference>
<evidence type="ECO:0000313" key="2">
    <source>
        <dbReference type="EMBL" id="MBY5957286.1"/>
    </source>
</evidence>
<feature type="domain" description="BD-FAE-like" evidence="1">
    <location>
        <begin position="61"/>
        <end position="210"/>
    </location>
</feature>
<dbReference type="InterPro" id="IPR049492">
    <property type="entry name" value="BD-FAE-like_dom"/>
</dbReference>
<evidence type="ECO:0000313" key="3">
    <source>
        <dbReference type="Proteomes" id="UP000753961"/>
    </source>
</evidence>
<accession>A0A953HVG9</accession>
<dbReference type="EMBL" id="JAHVHU010000004">
    <property type="protein sequence ID" value="MBY5957286.1"/>
    <property type="molecule type" value="Genomic_DNA"/>
</dbReference>
<name>A0A953HVG9_9BACT</name>
<proteinExistence type="predicted"/>
<reference evidence="2" key="1">
    <citation type="submission" date="2021-06" db="EMBL/GenBank/DDBJ databases">
        <title>44 bacteria genomes isolated from Dapeng, Shenzhen.</title>
        <authorList>
            <person name="Zheng W."/>
            <person name="Yu S."/>
            <person name="Huang Y."/>
        </authorList>
    </citation>
    <scope>NUCLEOTIDE SEQUENCE</scope>
    <source>
        <strain evidence="2">DP5N28-2</strain>
    </source>
</reference>
<dbReference type="AlphaFoldDB" id="A0A953HVG9"/>
<organism evidence="2 3">
    <name type="scientific">Membranihabitans marinus</name>
    <dbReference type="NCBI Taxonomy" id="1227546"/>
    <lineage>
        <taxon>Bacteria</taxon>
        <taxon>Pseudomonadati</taxon>
        <taxon>Bacteroidota</taxon>
        <taxon>Saprospiria</taxon>
        <taxon>Saprospirales</taxon>
        <taxon>Saprospiraceae</taxon>
        <taxon>Membranihabitans</taxon>
    </lineage>
</organism>
<dbReference type="Gene3D" id="3.40.50.1820">
    <property type="entry name" value="alpha/beta hydrolase"/>
    <property type="match status" value="1"/>
</dbReference>
<dbReference type="Pfam" id="PF20434">
    <property type="entry name" value="BD-FAE"/>
    <property type="match status" value="1"/>
</dbReference>